<protein>
    <recommendedName>
        <fullName evidence="3">LITAF domain-containing protein</fullName>
    </recommendedName>
</protein>
<dbReference type="AlphaFoldDB" id="A0A381S5X1"/>
<gene>
    <name evidence="2" type="ORF">METZ01_LOCUS52300</name>
</gene>
<dbReference type="EMBL" id="UINC01002704">
    <property type="protein sequence ID" value="SUZ99446.1"/>
    <property type="molecule type" value="Genomic_DNA"/>
</dbReference>
<sequence>MMKPYFFCERCKDKHELNNNVNCTYSKNQVDWVNYMSFEKCPACESSHFYIQKDFNKILGCGIIILGIIFVPITYGLSLAIVALIDWLIYNQVPDSIVCYKCKGEFFGIESIPKKILPFDHHIAEIYEEPS</sequence>
<proteinExistence type="predicted"/>
<organism evidence="2">
    <name type="scientific">marine metagenome</name>
    <dbReference type="NCBI Taxonomy" id="408172"/>
    <lineage>
        <taxon>unclassified sequences</taxon>
        <taxon>metagenomes</taxon>
        <taxon>ecological metagenomes</taxon>
    </lineage>
</organism>
<keyword evidence="1" id="KW-1133">Transmembrane helix</keyword>
<evidence type="ECO:0000256" key="1">
    <source>
        <dbReference type="SAM" id="Phobius"/>
    </source>
</evidence>
<evidence type="ECO:0000313" key="2">
    <source>
        <dbReference type="EMBL" id="SUZ99446.1"/>
    </source>
</evidence>
<reference evidence="2" key="1">
    <citation type="submission" date="2018-05" db="EMBL/GenBank/DDBJ databases">
        <authorList>
            <person name="Lanie J.A."/>
            <person name="Ng W.-L."/>
            <person name="Kazmierczak K.M."/>
            <person name="Andrzejewski T.M."/>
            <person name="Davidsen T.M."/>
            <person name="Wayne K.J."/>
            <person name="Tettelin H."/>
            <person name="Glass J.I."/>
            <person name="Rusch D."/>
            <person name="Podicherti R."/>
            <person name="Tsui H.-C.T."/>
            <person name="Winkler M.E."/>
        </authorList>
    </citation>
    <scope>NUCLEOTIDE SEQUENCE</scope>
</reference>
<keyword evidence="1" id="KW-0472">Membrane</keyword>
<evidence type="ECO:0008006" key="3">
    <source>
        <dbReference type="Google" id="ProtNLM"/>
    </source>
</evidence>
<name>A0A381S5X1_9ZZZZ</name>
<feature type="transmembrane region" description="Helical" evidence="1">
    <location>
        <begin position="58"/>
        <end position="90"/>
    </location>
</feature>
<keyword evidence="1" id="KW-0812">Transmembrane</keyword>
<accession>A0A381S5X1</accession>